<dbReference type="OrthoDB" id="8876749at2759"/>
<evidence type="ECO:0000256" key="9">
    <source>
        <dbReference type="ARBA" id="ARBA00023170"/>
    </source>
</evidence>
<keyword evidence="6 14" id="KW-1133">Transmembrane helix</keyword>
<dbReference type="PANTHER" id="PTHR11394:SF47">
    <property type="entry name" value="TASTE RECEPTOR TYPE 2 MEMBER 40"/>
    <property type="match status" value="1"/>
</dbReference>
<evidence type="ECO:0000313" key="16">
    <source>
        <dbReference type="Proteomes" id="UP000700334"/>
    </source>
</evidence>
<reference evidence="15" key="1">
    <citation type="journal article" date="2021" name="Evol. Appl.">
        <title>The genome of the Pyrenean desman and the effects of bottlenecks and inbreeding on the genomic landscape of an endangered species.</title>
        <authorList>
            <person name="Escoda L."/>
            <person name="Castresana J."/>
        </authorList>
    </citation>
    <scope>NUCLEOTIDE SEQUENCE</scope>
    <source>
        <strain evidence="15">IBE-C5619</strain>
    </source>
</reference>
<dbReference type="AlphaFoldDB" id="A0A8J6A5K4"/>
<evidence type="ECO:0000256" key="11">
    <source>
        <dbReference type="ARBA" id="ARBA00025304"/>
    </source>
</evidence>
<keyword evidence="7" id="KW-0297">G-protein coupled receptor</keyword>
<dbReference type="Proteomes" id="UP000700334">
    <property type="component" value="Unassembled WGS sequence"/>
</dbReference>
<feature type="transmembrane region" description="Helical" evidence="14">
    <location>
        <begin position="54"/>
        <end position="72"/>
    </location>
</feature>
<evidence type="ECO:0000256" key="3">
    <source>
        <dbReference type="ARBA" id="ARBA00022480"/>
    </source>
</evidence>
<protein>
    <recommendedName>
        <fullName evidence="12">Taste receptor type 2 member 40</fullName>
    </recommendedName>
</protein>
<keyword evidence="3" id="KW-0919">Taste</keyword>
<feature type="transmembrane region" description="Helical" evidence="14">
    <location>
        <begin position="102"/>
        <end position="122"/>
    </location>
</feature>
<evidence type="ECO:0000256" key="10">
    <source>
        <dbReference type="ARBA" id="ARBA00023224"/>
    </source>
</evidence>
<dbReference type="PANTHER" id="PTHR11394">
    <property type="entry name" value="TASTE RECEPTOR TYPE 2"/>
    <property type="match status" value="1"/>
</dbReference>
<evidence type="ECO:0000313" key="15">
    <source>
        <dbReference type="EMBL" id="KAG8515864.1"/>
    </source>
</evidence>
<evidence type="ECO:0000256" key="5">
    <source>
        <dbReference type="ARBA" id="ARBA00022692"/>
    </source>
</evidence>
<feature type="transmembrane region" description="Helical" evidence="14">
    <location>
        <begin position="174"/>
        <end position="194"/>
    </location>
</feature>
<dbReference type="InterPro" id="IPR007960">
    <property type="entry name" value="TAS2R"/>
</dbReference>
<evidence type="ECO:0000256" key="14">
    <source>
        <dbReference type="SAM" id="Phobius"/>
    </source>
</evidence>
<keyword evidence="5 14" id="KW-0812">Transmembrane</keyword>
<evidence type="ECO:0000256" key="2">
    <source>
        <dbReference type="ARBA" id="ARBA00007376"/>
    </source>
</evidence>
<keyword evidence="10" id="KW-0807">Transducer</keyword>
<name>A0A8J6A5K4_GALPY</name>
<evidence type="ECO:0000256" key="7">
    <source>
        <dbReference type="ARBA" id="ARBA00023040"/>
    </source>
</evidence>
<dbReference type="Pfam" id="PF05296">
    <property type="entry name" value="TAS2R"/>
    <property type="match status" value="2"/>
</dbReference>
<dbReference type="EMBL" id="JAGFMF010011695">
    <property type="protein sequence ID" value="KAG8515864.1"/>
    <property type="molecule type" value="Genomic_DNA"/>
</dbReference>
<proteinExistence type="inferred from homology"/>
<sequence>MATMNTEATDEDTSTSESVLTLMVSGIQCITGILGNCFIVTLHGAQWVTYNQNTVYVLFKVVLMFLNFFNLWLAAWFNVFYCVRIAIFTHPWFTVMRRKIGVLMPWFLKLSLLISLGCSVTVSQDTFHVHINASTPIPACNDTEKTYFSETNMSHLSNTTVGSGNPSMEAHVGAIKATSSFLVLYIFNAVVLFLSMSNTFGANRPWSSLCKVIIAAYPAGHSVLPILSNPRLQRAWKQLQNQFHLQLKGQPL</sequence>
<feature type="transmembrane region" description="Helical" evidence="14">
    <location>
        <begin position="20"/>
        <end position="42"/>
    </location>
</feature>
<evidence type="ECO:0000256" key="12">
    <source>
        <dbReference type="ARBA" id="ARBA00044110"/>
    </source>
</evidence>
<keyword evidence="8 14" id="KW-0472">Membrane</keyword>
<keyword evidence="9 15" id="KW-0675">Receptor</keyword>
<organism evidence="15 16">
    <name type="scientific">Galemys pyrenaicus</name>
    <name type="common">Iberian desman</name>
    <name type="synonym">Pyrenean desman</name>
    <dbReference type="NCBI Taxonomy" id="202257"/>
    <lineage>
        <taxon>Eukaryota</taxon>
        <taxon>Metazoa</taxon>
        <taxon>Chordata</taxon>
        <taxon>Craniata</taxon>
        <taxon>Vertebrata</taxon>
        <taxon>Euteleostomi</taxon>
        <taxon>Mammalia</taxon>
        <taxon>Eutheria</taxon>
        <taxon>Laurasiatheria</taxon>
        <taxon>Eulipotyphla</taxon>
        <taxon>Talpidae</taxon>
        <taxon>Galemys</taxon>
    </lineage>
</organism>
<accession>A0A8J6A5K4</accession>
<keyword evidence="4" id="KW-0716">Sensory transduction</keyword>
<comment type="subcellular location">
    <subcellularLocation>
        <location evidence="1">Membrane</location>
        <topology evidence="1">Multi-pass membrane protein</topology>
    </subcellularLocation>
</comment>
<evidence type="ECO:0000256" key="6">
    <source>
        <dbReference type="ARBA" id="ARBA00022989"/>
    </source>
</evidence>
<dbReference type="GO" id="GO:0033038">
    <property type="term" value="F:bitter taste receptor activity"/>
    <property type="evidence" value="ECO:0007669"/>
    <property type="project" value="InterPro"/>
</dbReference>
<keyword evidence="16" id="KW-1185">Reference proteome</keyword>
<comment type="caution">
    <text evidence="15">The sequence shown here is derived from an EMBL/GenBank/DDBJ whole genome shotgun (WGS) entry which is preliminary data.</text>
</comment>
<comment type="function">
    <text evidence="11">Gustducin-coupled receptor implicated in the perception of bitter compounds in the oral cavity and the gastrointestinal tract. Signals through PLCB2 and the calcium-regulated cation channel TRPM5.</text>
</comment>
<evidence type="ECO:0000256" key="13">
    <source>
        <dbReference type="RuleBase" id="RU004423"/>
    </source>
</evidence>
<comment type="similarity">
    <text evidence="2 13">Belongs to the G-protein coupled receptor T2R family.</text>
</comment>
<evidence type="ECO:0000256" key="4">
    <source>
        <dbReference type="ARBA" id="ARBA00022606"/>
    </source>
</evidence>
<dbReference type="GO" id="GO:0016020">
    <property type="term" value="C:membrane"/>
    <property type="evidence" value="ECO:0007669"/>
    <property type="project" value="UniProtKB-SubCell"/>
</dbReference>
<evidence type="ECO:0000256" key="8">
    <source>
        <dbReference type="ARBA" id="ARBA00023136"/>
    </source>
</evidence>
<evidence type="ECO:0000256" key="1">
    <source>
        <dbReference type="ARBA" id="ARBA00004141"/>
    </source>
</evidence>
<gene>
    <name evidence="15" type="ORF">J0S82_019443</name>
</gene>
<dbReference type="GO" id="GO:0004930">
    <property type="term" value="F:G protein-coupled receptor activity"/>
    <property type="evidence" value="ECO:0007669"/>
    <property type="project" value="UniProtKB-KW"/>
</dbReference>